<proteinExistence type="predicted"/>
<dbReference type="RefSeq" id="WP_212532193.1">
    <property type="nucleotide sequence ID" value="NZ_JAGSOG010000225.1"/>
</dbReference>
<dbReference type="GO" id="GO:0016787">
    <property type="term" value="F:hydrolase activity"/>
    <property type="evidence" value="ECO:0007669"/>
    <property type="project" value="UniProtKB-KW"/>
</dbReference>
<dbReference type="PANTHER" id="PTHR43329">
    <property type="entry name" value="EPOXIDE HYDROLASE"/>
    <property type="match status" value="1"/>
</dbReference>
<name>A0A941ESR9_9ACTN</name>
<protein>
    <submittedName>
        <fullName evidence="2">Alpha/beta fold hydrolase</fullName>
    </submittedName>
</protein>
<dbReference type="InterPro" id="IPR029058">
    <property type="entry name" value="AB_hydrolase_fold"/>
</dbReference>
<sequence length="299" mass="33014">MTEVVSGGLRLAVYPEPDGSGPVVLLVHGYPDTHAVWALIHAELASDLRVVRYDVRGAGASQAPARRAGYRLEHLAEDLFAVADAVSPDAPVHLVAHDWGSIQAWHAVTDPRAAGRIASFTSISGPCLDHTGYWLRERIRRPSPRRAAALLRQGAKSWYVYAFHLPLLAPLLWRRWLGTRWGGLLRRAEGIEPRPDHPAPTLVADAVRGIELYRANMLTRMLRPEPRYARVPVQLISPLADRFVSPALAEDLERWVPDLRRHTLPCGHWGALTGSAPRTAELIRTFIADVEAPAGRTAA</sequence>
<keyword evidence="2" id="KW-0378">Hydrolase</keyword>
<keyword evidence="3" id="KW-1185">Reference proteome</keyword>
<accession>A0A941ESR9</accession>
<dbReference type="Proteomes" id="UP000675781">
    <property type="component" value="Unassembled WGS sequence"/>
</dbReference>
<dbReference type="AlphaFoldDB" id="A0A941ESR9"/>
<evidence type="ECO:0000259" key="1">
    <source>
        <dbReference type="Pfam" id="PF00561"/>
    </source>
</evidence>
<comment type="caution">
    <text evidence="2">The sequence shown here is derived from an EMBL/GenBank/DDBJ whole genome shotgun (WGS) entry which is preliminary data.</text>
</comment>
<reference evidence="2" key="1">
    <citation type="submission" date="2021-04" db="EMBL/GenBank/DDBJ databases">
        <title>Genome based classification of Actinospica acidithermotolerans sp. nov., an actinobacterium isolated from an Indonesian hot spring.</title>
        <authorList>
            <person name="Kusuma A.B."/>
            <person name="Putra K.E."/>
            <person name="Nafisah S."/>
            <person name="Loh J."/>
            <person name="Nouioui I."/>
            <person name="Goodfellow M."/>
        </authorList>
    </citation>
    <scope>NUCLEOTIDE SEQUENCE</scope>
    <source>
        <strain evidence="2">CSCA 57</strain>
    </source>
</reference>
<dbReference type="Pfam" id="PF00561">
    <property type="entry name" value="Abhydrolase_1"/>
    <property type="match status" value="1"/>
</dbReference>
<feature type="domain" description="AB hydrolase-1" evidence="1">
    <location>
        <begin position="22"/>
        <end position="274"/>
    </location>
</feature>
<gene>
    <name evidence="2" type="ORF">KDL01_30895</name>
</gene>
<dbReference type="SUPFAM" id="SSF53474">
    <property type="entry name" value="alpha/beta-Hydrolases"/>
    <property type="match status" value="1"/>
</dbReference>
<dbReference type="Gene3D" id="3.40.50.1820">
    <property type="entry name" value="alpha/beta hydrolase"/>
    <property type="match status" value="1"/>
</dbReference>
<evidence type="ECO:0000313" key="2">
    <source>
        <dbReference type="EMBL" id="MBR7837725.1"/>
    </source>
</evidence>
<dbReference type="EMBL" id="JAGSOG010000225">
    <property type="protein sequence ID" value="MBR7837725.1"/>
    <property type="molecule type" value="Genomic_DNA"/>
</dbReference>
<evidence type="ECO:0000313" key="3">
    <source>
        <dbReference type="Proteomes" id="UP000675781"/>
    </source>
</evidence>
<organism evidence="2 3">
    <name type="scientific">Actinospica durhamensis</name>
    <dbReference type="NCBI Taxonomy" id="1508375"/>
    <lineage>
        <taxon>Bacteria</taxon>
        <taxon>Bacillati</taxon>
        <taxon>Actinomycetota</taxon>
        <taxon>Actinomycetes</taxon>
        <taxon>Catenulisporales</taxon>
        <taxon>Actinospicaceae</taxon>
        <taxon>Actinospica</taxon>
    </lineage>
</organism>
<dbReference type="InterPro" id="IPR000073">
    <property type="entry name" value="AB_hydrolase_1"/>
</dbReference>